<sequence length="337" mass="38288">MLRSTLRSNIFATKLKYLVNSNRWYTSSSCHYGMCIDIDGVLIKGNNVVPEAKRALQFLNGDNLLNKKIPFILLTNGGGETEESKAEKMSEKLDFLIKPSQIVLSHSPMEKLVPKYRDSEILVIGGKRDECRIAAENYGFKRVVIPNDILVWNPSIWPFSNFREEDLKWARIALDVLRSKDGYIGTIASQRDLLNHQIPLFFSNPDIMWSTEFPNPRFAQGSFRIALECLFEKYTGLKLKSEWFGKPETVTYEYAHMMLENYAYELTGDSLPNRKIYAVGDNPASDIAGANRHGWHSILVKTGVFQGEGNDLKDPADHVTDNVLGAVKWMFANEEGH</sequence>
<dbReference type="Gene3D" id="3.40.50.1000">
    <property type="entry name" value="HAD superfamily/HAD-like"/>
    <property type="match status" value="3"/>
</dbReference>
<dbReference type="Proteomes" id="UP000789342">
    <property type="component" value="Unassembled WGS sequence"/>
</dbReference>
<dbReference type="GO" id="GO:0005739">
    <property type="term" value="C:mitochondrion"/>
    <property type="evidence" value="ECO:0007669"/>
    <property type="project" value="TreeGrafter"/>
</dbReference>
<dbReference type="EMBL" id="CAJVPV010002791">
    <property type="protein sequence ID" value="CAG8535952.1"/>
    <property type="molecule type" value="Genomic_DNA"/>
</dbReference>
<dbReference type="Pfam" id="PF13344">
    <property type="entry name" value="Hydrolase_6"/>
    <property type="match status" value="1"/>
</dbReference>
<dbReference type="NCBIfam" id="TIGR01460">
    <property type="entry name" value="HAD-SF-IIA"/>
    <property type="match status" value="1"/>
</dbReference>
<dbReference type="AlphaFoldDB" id="A0A9N9AMI7"/>
<dbReference type="PANTHER" id="PTHR14269">
    <property type="entry name" value="CDP-DIACYLGLYCEROL--GLYCEROL-3-PHOSPHATE 3-PHOSPHATIDYLTRANSFERASE-RELATED"/>
    <property type="match status" value="1"/>
</dbReference>
<reference evidence="1" key="1">
    <citation type="submission" date="2021-06" db="EMBL/GenBank/DDBJ databases">
        <authorList>
            <person name="Kallberg Y."/>
            <person name="Tangrot J."/>
            <person name="Rosling A."/>
        </authorList>
    </citation>
    <scope>NUCLEOTIDE SEQUENCE</scope>
    <source>
        <strain evidence="1">CL551</strain>
    </source>
</reference>
<evidence type="ECO:0000313" key="1">
    <source>
        <dbReference type="EMBL" id="CAG8535952.1"/>
    </source>
</evidence>
<dbReference type="GO" id="GO:0046474">
    <property type="term" value="P:glycerophospholipid biosynthetic process"/>
    <property type="evidence" value="ECO:0007669"/>
    <property type="project" value="TreeGrafter"/>
</dbReference>
<comment type="caution">
    <text evidence="1">The sequence shown here is derived from an EMBL/GenBank/DDBJ whole genome shotgun (WGS) entry which is preliminary data.</text>
</comment>
<dbReference type="Pfam" id="PF13242">
    <property type="entry name" value="Hydrolase_like"/>
    <property type="match status" value="1"/>
</dbReference>
<dbReference type="PANTHER" id="PTHR14269:SF4">
    <property type="entry name" value="CAT EYE SYNDROME CRITICAL REGION PROTEIN 5"/>
    <property type="match status" value="1"/>
</dbReference>
<name>A0A9N9AMI7_9GLOM</name>
<keyword evidence="2" id="KW-1185">Reference proteome</keyword>
<proteinExistence type="predicted"/>
<protein>
    <submittedName>
        <fullName evidence="1">14459_t:CDS:1</fullName>
    </submittedName>
</protein>
<dbReference type="InterPro" id="IPR023214">
    <property type="entry name" value="HAD_sf"/>
</dbReference>
<dbReference type="InterPro" id="IPR036412">
    <property type="entry name" value="HAD-like_sf"/>
</dbReference>
<dbReference type="SUPFAM" id="SSF56784">
    <property type="entry name" value="HAD-like"/>
    <property type="match status" value="1"/>
</dbReference>
<dbReference type="InterPro" id="IPR006357">
    <property type="entry name" value="HAD-SF_hydro_IIA"/>
</dbReference>
<dbReference type="InterPro" id="IPR050324">
    <property type="entry name" value="CDP-alcohol_PTase-I"/>
</dbReference>
<dbReference type="OrthoDB" id="10251048at2759"/>
<accession>A0A9N9AMI7</accession>
<gene>
    <name evidence="1" type="ORF">AMORRO_LOCUS4894</name>
</gene>
<evidence type="ECO:0000313" key="2">
    <source>
        <dbReference type="Proteomes" id="UP000789342"/>
    </source>
</evidence>
<organism evidence="1 2">
    <name type="scientific">Acaulospora morrowiae</name>
    <dbReference type="NCBI Taxonomy" id="94023"/>
    <lineage>
        <taxon>Eukaryota</taxon>
        <taxon>Fungi</taxon>
        <taxon>Fungi incertae sedis</taxon>
        <taxon>Mucoromycota</taxon>
        <taxon>Glomeromycotina</taxon>
        <taxon>Glomeromycetes</taxon>
        <taxon>Diversisporales</taxon>
        <taxon>Acaulosporaceae</taxon>
        <taxon>Acaulospora</taxon>
    </lineage>
</organism>